<keyword evidence="2" id="KW-1185">Reference proteome</keyword>
<dbReference type="AlphaFoldDB" id="A0A484FGW9"/>
<organism evidence="1 2">
    <name type="scientific">Colletotrichum orbiculare (strain 104-T / ATCC 96160 / CBS 514.97 / LARS 414 / MAFF 240422)</name>
    <name type="common">Cucumber anthracnose fungus</name>
    <name type="synonym">Colletotrichum lagenarium</name>
    <dbReference type="NCBI Taxonomy" id="1213857"/>
    <lineage>
        <taxon>Eukaryota</taxon>
        <taxon>Fungi</taxon>
        <taxon>Dikarya</taxon>
        <taxon>Ascomycota</taxon>
        <taxon>Pezizomycotina</taxon>
        <taxon>Sordariomycetes</taxon>
        <taxon>Hypocreomycetidae</taxon>
        <taxon>Glomerellales</taxon>
        <taxon>Glomerellaceae</taxon>
        <taxon>Colletotrichum</taxon>
        <taxon>Colletotrichum orbiculare species complex</taxon>
    </lineage>
</organism>
<reference evidence="2" key="2">
    <citation type="journal article" date="2019" name="Mol. Plant Microbe Interact.">
        <title>Genome sequence resources for four phytopathogenic fungi from the Colletotrichum orbiculare species complex.</title>
        <authorList>
            <person name="Gan P."/>
            <person name="Tsushima A."/>
            <person name="Narusaka M."/>
            <person name="Narusaka Y."/>
            <person name="Takano Y."/>
            <person name="Kubo Y."/>
            <person name="Shirasu K."/>
        </authorList>
    </citation>
    <scope>GENOME REANNOTATION</scope>
    <source>
        <strain evidence="2">104-T / ATCC 96160 / CBS 514.97 / LARS 414 / MAFF 240422</strain>
    </source>
</reference>
<evidence type="ECO:0000313" key="2">
    <source>
        <dbReference type="Proteomes" id="UP000014480"/>
    </source>
</evidence>
<dbReference type="OrthoDB" id="4801152at2759"/>
<reference evidence="2" key="1">
    <citation type="journal article" date="2013" name="New Phytol.">
        <title>Comparative genomic and transcriptomic analyses reveal the hemibiotrophic stage shift of Colletotrichum fungi.</title>
        <authorList>
            <person name="Gan P."/>
            <person name="Ikeda K."/>
            <person name="Irieda H."/>
            <person name="Narusaka M."/>
            <person name="O'Connell R.J."/>
            <person name="Narusaka Y."/>
            <person name="Takano Y."/>
            <person name="Kubo Y."/>
            <person name="Shirasu K."/>
        </authorList>
    </citation>
    <scope>NUCLEOTIDE SEQUENCE [LARGE SCALE GENOMIC DNA]</scope>
    <source>
        <strain evidence="2">104-T / ATCC 96160 / CBS 514.97 / LARS 414 / MAFF 240422</strain>
    </source>
</reference>
<sequence>MMPEIQRGVLKGICPTRRILLNFSLPPGATQWNVVCPDFPELFTVKRAQAGLQGSIQSSIFERKNHKVIDRAMRHTGFDTLDLDLTLDIQDVVFITGYDAACLEAASRNQHVPDIDDDIAEFLCGARCVGFVNRESFELFRRFTECDAKDPEYPGQNLVKFVKGCELVLLFISRPDTRAARNIWFVPKFVWAINDIFWGVEPSLRSVPLLYDRYIMIQERGQALMDRYPLICVATDEGDTRIADYLKQSPD</sequence>
<protein>
    <submittedName>
        <fullName evidence="1">Uncharacterized protein</fullName>
    </submittedName>
</protein>
<dbReference type="EMBL" id="AMCV02000037">
    <property type="protein sequence ID" value="TDZ16127.1"/>
    <property type="molecule type" value="Genomic_DNA"/>
</dbReference>
<name>A0A484FGW9_COLOR</name>
<accession>A0A484FGW9</accession>
<proteinExistence type="predicted"/>
<evidence type="ECO:0000313" key="1">
    <source>
        <dbReference type="EMBL" id="TDZ16127.1"/>
    </source>
</evidence>
<comment type="caution">
    <text evidence="1">The sequence shown here is derived from an EMBL/GenBank/DDBJ whole genome shotgun (WGS) entry which is preliminary data.</text>
</comment>
<dbReference type="Proteomes" id="UP000014480">
    <property type="component" value="Unassembled WGS sequence"/>
</dbReference>
<gene>
    <name evidence="1" type="ORF">Cob_v011002</name>
</gene>